<name>A0A4S4A662_9HYPH</name>
<dbReference type="Pfam" id="PF08975">
    <property type="entry name" value="2H-phosphodiest"/>
    <property type="match status" value="1"/>
</dbReference>
<evidence type="ECO:0000313" key="3">
    <source>
        <dbReference type="Proteomes" id="UP000310754"/>
    </source>
</evidence>
<accession>A0A4S4A662</accession>
<protein>
    <submittedName>
        <fullName evidence="2">DUF1868 domain-containing protein</fullName>
    </submittedName>
</protein>
<comment type="caution">
    <text evidence="2">The sequence shown here is derived from an EMBL/GenBank/DDBJ whole genome shotgun (WGS) entry which is preliminary data.</text>
</comment>
<keyword evidence="3" id="KW-1185">Reference proteome</keyword>
<feature type="domain" description="DUF1868" evidence="1">
    <location>
        <begin position="28"/>
        <end position="141"/>
    </location>
</feature>
<gene>
    <name evidence="2" type="ORF">E6C51_01595</name>
</gene>
<dbReference type="InterPro" id="IPR015069">
    <property type="entry name" value="2H-PEstase_DUF1868"/>
</dbReference>
<dbReference type="EMBL" id="SSOA01000001">
    <property type="protein sequence ID" value="THF53834.1"/>
    <property type="molecule type" value="Genomic_DNA"/>
</dbReference>
<evidence type="ECO:0000259" key="1">
    <source>
        <dbReference type="Pfam" id="PF08975"/>
    </source>
</evidence>
<reference evidence="2 3" key="1">
    <citation type="submission" date="2019-04" db="EMBL/GenBank/DDBJ databases">
        <title>Rhizobium terrae sp. nov., isolated from a paddy soil.</title>
        <authorList>
            <person name="Lin S.-Y."/>
            <person name="Hameed A."/>
            <person name="Huang H.-I."/>
            <person name="Young C.-C."/>
        </authorList>
    </citation>
    <scope>NUCLEOTIDE SEQUENCE [LARGE SCALE GENOMIC DNA]</scope>
    <source>
        <strain evidence="2 3">CC-HIH110</strain>
    </source>
</reference>
<organism evidence="2 3">
    <name type="scientific">Allorhizobium terrae</name>
    <dbReference type="NCBI Taxonomy" id="1848972"/>
    <lineage>
        <taxon>Bacteria</taxon>
        <taxon>Pseudomonadati</taxon>
        <taxon>Pseudomonadota</taxon>
        <taxon>Alphaproteobacteria</taxon>
        <taxon>Hyphomicrobiales</taxon>
        <taxon>Rhizobiaceae</taxon>
        <taxon>Rhizobium/Agrobacterium group</taxon>
        <taxon>Allorhizobium</taxon>
    </lineage>
</organism>
<sequence>MPHTQLLPALVPFSETEGAGPSRHLGIRFNQDGKFLPEPGNTIVCHLTNGSPSCQAIRNARSRYMTMPEADRLAFTAESSLHMTLFQGIIEYRRELPFWPSDIPLETPIDDMTEILAQRLEHFRKGPGFRVHVTHMLPTGLQMDGVTAADRAAMAEWRNRLADLFGYRHPDHDSYEFHITFAYVIRPLSEQALFQWQSMLAEVRDDLRARFDHIELDPPAFCAFEDMHHFEELVVLD</sequence>
<dbReference type="RefSeq" id="WP_190234803.1">
    <property type="nucleotide sequence ID" value="NZ_SSOA01000001.1"/>
</dbReference>
<dbReference type="Proteomes" id="UP000310754">
    <property type="component" value="Unassembled WGS sequence"/>
</dbReference>
<dbReference type="InterPro" id="IPR009097">
    <property type="entry name" value="Cyclic_Pdiesterase"/>
</dbReference>
<dbReference type="Gene3D" id="3.90.1140.10">
    <property type="entry name" value="Cyclic phosphodiesterase"/>
    <property type="match status" value="1"/>
</dbReference>
<dbReference type="SUPFAM" id="SSF55144">
    <property type="entry name" value="LigT-like"/>
    <property type="match status" value="1"/>
</dbReference>
<proteinExistence type="predicted"/>
<dbReference type="AlphaFoldDB" id="A0A4S4A662"/>
<evidence type="ECO:0000313" key="2">
    <source>
        <dbReference type="EMBL" id="THF53834.1"/>
    </source>
</evidence>